<organism evidence="3 4">
    <name type="scientific">Actinocorallia aurantiaca</name>
    <dbReference type="NCBI Taxonomy" id="46204"/>
    <lineage>
        <taxon>Bacteria</taxon>
        <taxon>Bacillati</taxon>
        <taxon>Actinomycetota</taxon>
        <taxon>Actinomycetes</taxon>
        <taxon>Streptosporangiales</taxon>
        <taxon>Thermomonosporaceae</taxon>
        <taxon>Actinocorallia</taxon>
    </lineage>
</organism>
<dbReference type="Pfam" id="PF13193">
    <property type="entry name" value="AMP-binding_C"/>
    <property type="match status" value="1"/>
</dbReference>
<dbReference type="SUPFAM" id="SSF56801">
    <property type="entry name" value="Acetyl-CoA synthetase-like"/>
    <property type="match status" value="1"/>
</dbReference>
<sequence length="627" mass="65698">MVPAPHTQGDRPLVLLPEDVPAIEATPLHERGLPSSTYELLRRTAVAHSELPALHLLGEGGLPWREASRWSYGTLLERVHQAANAYLSLGLPEGGVVALMLPNSGATYAALLGAQAVGIANPVNPMLAEDHLVEILALTGARLLLAPGPGVSPELWAKARRIAARLPGLRALAAVGSPPGPPDGSAVEEVGFDVLAAARPADRLLTERRPGADDLAAYFHTGGTTGVPKVAPHTHANEVYMAWALGCSGAFLDGSVVLSGLPLFHVNAVHVTGLAPFMHGRPVVSLGPLGYRDKALMAEFWQIVEHYKVTSFSGVPTVYANLPAVPEGVDISSLRAGAVGAAPLPKKVRSAFEAAAKVPMLEGYGLTEATCATATTPAFAPREGTVGLRLPYQLVKAVTVDEAELPVADCPPGRTGVLAIKGPSVFPGYLRPGPGGPAPDPAGKIFDGWLLTGDLGRVDEDGYVHLTGRAKDLIIRGGHNIDPVPVEESLLAHPEVRAAAVVGAPDPRSGEVPVAYLVLAEGSRATEEELREWARAHAPEPAAAPRTVHVVDELPTTLIGKVYKPALLQDAVRRLVLDELTRAGASGRVDVELRDGRPHATVHLDAGDGGVLSAELDRYSFTHEVAS</sequence>
<dbReference type="Pfam" id="PF00501">
    <property type="entry name" value="AMP-binding"/>
    <property type="match status" value="1"/>
</dbReference>
<dbReference type="Gene3D" id="3.40.50.12780">
    <property type="entry name" value="N-terminal domain of ligase-like"/>
    <property type="match status" value="1"/>
</dbReference>
<proteinExistence type="predicted"/>
<dbReference type="InterPro" id="IPR025110">
    <property type="entry name" value="AMP-bd_C"/>
</dbReference>
<evidence type="ECO:0000313" key="3">
    <source>
        <dbReference type="EMBL" id="GAA2718591.1"/>
    </source>
</evidence>
<evidence type="ECO:0000259" key="2">
    <source>
        <dbReference type="Pfam" id="PF13193"/>
    </source>
</evidence>
<name>A0ABN3TSZ3_9ACTN</name>
<dbReference type="InterPro" id="IPR042099">
    <property type="entry name" value="ANL_N_sf"/>
</dbReference>
<dbReference type="PROSITE" id="PS00455">
    <property type="entry name" value="AMP_BINDING"/>
    <property type="match status" value="1"/>
</dbReference>
<dbReference type="NCBIfam" id="NF005714">
    <property type="entry name" value="PRK07529.1"/>
    <property type="match status" value="1"/>
</dbReference>
<accession>A0ABN3TSZ3</accession>
<evidence type="ECO:0000259" key="1">
    <source>
        <dbReference type="Pfam" id="PF00501"/>
    </source>
</evidence>
<dbReference type="Proteomes" id="UP001501842">
    <property type="component" value="Unassembled WGS sequence"/>
</dbReference>
<feature type="domain" description="AMP-binding enzyme C-terminal" evidence="2">
    <location>
        <begin position="486"/>
        <end position="561"/>
    </location>
</feature>
<protein>
    <submittedName>
        <fullName evidence="3">Acyl-CoA synthetase</fullName>
    </submittedName>
</protein>
<gene>
    <name evidence="3" type="ORF">GCM10010439_01910</name>
</gene>
<dbReference type="InterPro" id="IPR000873">
    <property type="entry name" value="AMP-dep_synth/lig_dom"/>
</dbReference>
<dbReference type="PANTHER" id="PTHR43767:SF1">
    <property type="entry name" value="NONRIBOSOMAL PEPTIDE SYNTHASE PES1 (EUROFUNG)-RELATED"/>
    <property type="match status" value="1"/>
</dbReference>
<dbReference type="InterPro" id="IPR050237">
    <property type="entry name" value="ATP-dep_AMP-bd_enzyme"/>
</dbReference>
<dbReference type="Gene3D" id="3.30.300.30">
    <property type="match status" value="1"/>
</dbReference>
<dbReference type="InterPro" id="IPR020845">
    <property type="entry name" value="AMP-binding_CS"/>
</dbReference>
<comment type="caution">
    <text evidence="3">The sequence shown here is derived from an EMBL/GenBank/DDBJ whole genome shotgun (WGS) entry which is preliminary data.</text>
</comment>
<dbReference type="InterPro" id="IPR045851">
    <property type="entry name" value="AMP-bd_C_sf"/>
</dbReference>
<keyword evidence="4" id="KW-1185">Reference proteome</keyword>
<reference evidence="3 4" key="1">
    <citation type="journal article" date="2019" name="Int. J. Syst. Evol. Microbiol.">
        <title>The Global Catalogue of Microorganisms (GCM) 10K type strain sequencing project: providing services to taxonomists for standard genome sequencing and annotation.</title>
        <authorList>
            <consortium name="The Broad Institute Genomics Platform"/>
            <consortium name="The Broad Institute Genome Sequencing Center for Infectious Disease"/>
            <person name="Wu L."/>
            <person name="Ma J."/>
        </authorList>
    </citation>
    <scope>NUCLEOTIDE SEQUENCE [LARGE SCALE GENOMIC DNA]</scope>
    <source>
        <strain evidence="3 4">JCM 8201</strain>
    </source>
</reference>
<dbReference type="PANTHER" id="PTHR43767">
    <property type="entry name" value="LONG-CHAIN-FATTY-ACID--COA LIGASE"/>
    <property type="match status" value="1"/>
</dbReference>
<dbReference type="EMBL" id="BAAATZ010000002">
    <property type="protein sequence ID" value="GAA2718591.1"/>
    <property type="molecule type" value="Genomic_DNA"/>
</dbReference>
<feature type="domain" description="AMP-dependent synthetase/ligase" evidence="1">
    <location>
        <begin position="43"/>
        <end position="430"/>
    </location>
</feature>
<dbReference type="RefSeq" id="WP_344448124.1">
    <property type="nucleotide sequence ID" value="NZ_BAAATZ010000002.1"/>
</dbReference>
<evidence type="ECO:0000313" key="4">
    <source>
        <dbReference type="Proteomes" id="UP001501842"/>
    </source>
</evidence>